<dbReference type="SUPFAM" id="SSF56235">
    <property type="entry name" value="N-terminal nucleophile aminohydrolases (Ntn hydrolases)"/>
    <property type="match status" value="1"/>
</dbReference>
<gene>
    <name evidence="2" type="ORF">J421_6288</name>
</gene>
<dbReference type="PANTHER" id="PTHR34218:SF3">
    <property type="entry name" value="ACYL-HOMOSERINE LACTONE ACYLASE PVDQ"/>
    <property type="match status" value="1"/>
</dbReference>
<reference evidence="2 3" key="1">
    <citation type="journal article" date="2014" name="Genome Announc.">
        <title>Genome Sequence and Methylome of Soil Bacterium Gemmatirosa kalamazoonensis KBS708T, a Member of the Rarely Cultivated Gemmatimonadetes Phylum.</title>
        <authorList>
            <person name="Debruyn J.M."/>
            <person name="Radosevich M."/>
            <person name="Wommack K.E."/>
            <person name="Polson S.W."/>
            <person name="Hauser L.J."/>
            <person name="Fawaz M.N."/>
            <person name="Korlach J."/>
            <person name="Tsai Y.C."/>
        </authorList>
    </citation>
    <scope>NUCLEOTIDE SEQUENCE [LARGE SCALE GENOMIC DNA]</scope>
    <source>
        <strain evidence="2 3">KBS708</strain>
        <plasmid evidence="3">Plasmid 2</plasmid>
    </source>
</reference>
<geneLocation type="plasmid" evidence="2 3">
    <name>2</name>
</geneLocation>
<sequence>MTSNFTYADRAGNIYYVWNGSVPDLPHPSGGDSLAVPARRTSDVWTRLIPYDSLPQMLNPRGGYLHNENDPPYYANMRQPLDSTRYPSYISRPRLGLRSQHAISLLDNDRKFSLEDVVRTKHSYRMLLAERVRDDLVKAVRASNPSPDVARAIDVIAKWDGTVAPESKGGMLFETWWRRYTAGTRADTMYAEPWTPAQPTATPRGIRFLPSAVEAFAWATTETARRYGAVDVAWGDVHRVRMGSGPNAVDVPVGGCSGDIGCFRVLSYRQEPDGKLAATVGDGWVLAVEFGKDQPRAYSVLAYGESSSDASPFHSDQAAMFARGELKTVAWLPKDVDAQTVKRYRPGTER</sequence>
<dbReference type="OrthoDB" id="9759796at2"/>
<dbReference type="InterPro" id="IPR002692">
    <property type="entry name" value="S45"/>
</dbReference>
<dbReference type="Gene3D" id="3.60.20.10">
    <property type="entry name" value="Glutamine Phosphoribosylpyrophosphate, subunit 1, domain 1"/>
    <property type="match status" value="1"/>
</dbReference>
<keyword evidence="1" id="KW-0732">Signal</keyword>
<dbReference type="PANTHER" id="PTHR34218">
    <property type="entry name" value="PEPTIDASE S45 PENICILLIN AMIDASE"/>
    <property type="match status" value="1"/>
</dbReference>
<dbReference type="KEGG" id="gba:J421_6288"/>
<dbReference type="eggNOG" id="COG2366">
    <property type="taxonomic scope" value="Bacteria"/>
</dbReference>
<evidence type="ECO:0000313" key="2">
    <source>
        <dbReference type="EMBL" id="AHG93823.1"/>
    </source>
</evidence>
<protein>
    <submittedName>
        <fullName evidence="2">Peptidase S45 penicillin amidase</fullName>
    </submittedName>
</protein>
<organism evidence="2 3">
    <name type="scientific">Gemmatirosa kalamazoonensis</name>
    <dbReference type="NCBI Taxonomy" id="861299"/>
    <lineage>
        <taxon>Bacteria</taxon>
        <taxon>Pseudomonadati</taxon>
        <taxon>Gemmatimonadota</taxon>
        <taxon>Gemmatimonadia</taxon>
        <taxon>Gemmatimonadales</taxon>
        <taxon>Gemmatimonadaceae</taxon>
        <taxon>Gemmatirosa</taxon>
    </lineage>
</organism>
<name>W0RW72_9BACT</name>
<dbReference type="Proteomes" id="UP000019151">
    <property type="component" value="Plasmid 2"/>
</dbReference>
<dbReference type="Gene3D" id="1.10.1400.10">
    <property type="match status" value="1"/>
</dbReference>
<dbReference type="EMBL" id="CP007130">
    <property type="protein sequence ID" value="AHG93823.1"/>
    <property type="molecule type" value="Genomic_DNA"/>
</dbReference>
<proteinExistence type="predicted"/>
<keyword evidence="2" id="KW-0614">Plasmid</keyword>
<dbReference type="GO" id="GO:0016787">
    <property type="term" value="F:hydrolase activity"/>
    <property type="evidence" value="ECO:0007669"/>
    <property type="project" value="InterPro"/>
</dbReference>
<accession>W0RW72</accession>
<dbReference type="HOGENOM" id="CLU_791698_0_0_0"/>
<evidence type="ECO:0000256" key="1">
    <source>
        <dbReference type="ARBA" id="ARBA00022729"/>
    </source>
</evidence>
<dbReference type="InterPro" id="IPR043147">
    <property type="entry name" value="Penicillin_amidase_A-knob"/>
</dbReference>
<dbReference type="Pfam" id="PF01804">
    <property type="entry name" value="Penicil_amidase"/>
    <property type="match status" value="1"/>
</dbReference>
<dbReference type="AlphaFoldDB" id="W0RW72"/>
<dbReference type="InterPro" id="IPR029055">
    <property type="entry name" value="Ntn_hydrolases_N"/>
</dbReference>
<dbReference type="InParanoid" id="W0RW72"/>
<keyword evidence="3" id="KW-1185">Reference proteome</keyword>
<dbReference type="GO" id="GO:0017000">
    <property type="term" value="P:antibiotic biosynthetic process"/>
    <property type="evidence" value="ECO:0007669"/>
    <property type="project" value="InterPro"/>
</dbReference>
<evidence type="ECO:0000313" key="3">
    <source>
        <dbReference type="Proteomes" id="UP000019151"/>
    </source>
</evidence>